<evidence type="ECO:0000313" key="9">
    <source>
        <dbReference type="EMBL" id="SIT06965.1"/>
    </source>
</evidence>
<dbReference type="InterPro" id="IPR012939">
    <property type="entry name" value="Glyco_hydro_92"/>
</dbReference>
<dbReference type="Gene3D" id="1.20.1050.60">
    <property type="entry name" value="alpha-1,2-mannosidase"/>
    <property type="match status" value="1"/>
</dbReference>
<dbReference type="CDD" id="cd00229">
    <property type="entry name" value="SGNH_hydrolase"/>
    <property type="match status" value="1"/>
</dbReference>
<dbReference type="GO" id="GO:0006516">
    <property type="term" value="P:glycoprotein catabolic process"/>
    <property type="evidence" value="ECO:0007669"/>
    <property type="project" value="TreeGrafter"/>
</dbReference>
<dbReference type="FunFam" id="3.30.2080.10:FF:000001">
    <property type="entry name" value="Alpha-1,2-mannosidase subfamily"/>
    <property type="match status" value="1"/>
</dbReference>
<dbReference type="EMBL" id="FTOR01000003">
    <property type="protein sequence ID" value="SIT06965.1"/>
    <property type="molecule type" value="Genomic_DNA"/>
</dbReference>
<dbReference type="STRING" id="477680.SAMN05421788_103288"/>
<dbReference type="Gene3D" id="3.30.2080.10">
    <property type="entry name" value="GH92 mannosidase domain"/>
    <property type="match status" value="1"/>
</dbReference>
<feature type="chain" id="PRO_5030023069" evidence="5">
    <location>
        <begin position="18"/>
        <end position="1136"/>
    </location>
</feature>
<dbReference type="SUPFAM" id="SSF48208">
    <property type="entry name" value="Six-hairpin glycosidases"/>
    <property type="match status" value="1"/>
</dbReference>
<dbReference type="Pfam" id="PF17678">
    <property type="entry name" value="Glyco_hydro_92N"/>
    <property type="match status" value="1"/>
</dbReference>
<dbReference type="PANTHER" id="PTHR12143">
    <property type="entry name" value="PEPTIDE N-GLYCANASE PNGASE -RELATED"/>
    <property type="match status" value="1"/>
</dbReference>
<dbReference type="InterPro" id="IPR005887">
    <property type="entry name" value="GH92_a_mannosidase_put"/>
</dbReference>
<dbReference type="AlphaFoldDB" id="A0A173MJX6"/>
<feature type="signal peptide" evidence="5">
    <location>
        <begin position="1"/>
        <end position="17"/>
    </location>
</feature>
<dbReference type="GO" id="GO:0000224">
    <property type="term" value="F:peptide-N4-(N-acetyl-beta-glucosaminyl)asparagine amidase activity"/>
    <property type="evidence" value="ECO:0007669"/>
    <property type="project" value="TreeGrafter"/>
</dbReference>
<dbReference type="Gene3D" id="3.40.50.1110">
    <property type="entry name" value="SGNH hydrolase"/>
    <property type="match status" value="1"/>
</dbReference>
<proteinExistence type="predicted"/>
<dbReference type="Proteomes" id="UP000186917">
    <property type="component" value="Unassembled WGS sequence"/>
</dbReference>
<dbReference type="GO" id="GO:0016788">
    <property type="term" value="F:hydrolase activity, acting on ester bonds"/>
    <property type="evidence" value="ECO:0007669"/>
    <property type="project" value="UniProtKB-ARBA"/>
</dbReference>
<dbReference type="GO" id="GO:0005975">
    <property type="term" value="P:carbohydrate metabolic process"/>
    <property type="evidence" value="ECO:0007669"/>
    <property type="project" value="InterPro"/>
</dbReference>
<name>A0A173MJX6_9BACT</name>
<evidence type="ECO:0000259" key="7">
    <source>
        <dbReference type="Pfam" id="PF13472"/>
    </source>
</evidence>
<dbReference type="Gene3D" id="2.70.98.10">
    <property type="match status" value="1"/>
</dbReference>
<evidence type="ECO:0000256" key="1">
    <source>
        <dbReference type="ARBA" id="ARBA00001913"/>
    </source>
</evidence>
<dbReference type="InterPro" id="IPR041371">
    <property type="entry name" value="GH92_N"/>
</dbReference>
<feature type="domain" description="Glycosyl hydrolase family 92 N-terminal" evidence="8">
    <location>
        <begin position="404"/>
        <end position="649"/>
    </location>
</feature>
<evidence type="ECO:0000256" key="2">
    <source>
        <dbReference type="ARBA" id="ARBA00011245"/>
    </source>
</evidence>
<feature type="domain" description="Glycosyl hydrolase family 92" evidence="6">
    <location>
        <begin position="655"/>
        <end position="1117"/>
    </location>
</feature>
<comment type="subunit">
    <text evidence="2">Monomer.</text>
</comment>
<dbReference type="InterPro" id="IPR013830">
    <property type="entry name" value="SGNH_hydro"/>
</dbReference>
<dbReference type="InterPro" id="IPR014718">
    <property type="entry name" value="GH-type_carb-bd"/>
</dbReference>
<dbReference type="OrthoDB" id="9804511at2"/>
<accession>A0A173MJX6</accession>
<sequence length="1136" mass="127043">MRNWCFIFLLWSGLAQAQAPLPVLPKDDFITVRDGLPHFYQSLHTTHKATIGFVGGSITYNPGWRNKLCAWLQQQYPQVQFTFVTAAIPSLGSVAHVFRLQNDLLSTTRPDLVLVEAAVNDRGNGTDSITQIRALDGIVRQIKQQNKFTDVVLMSFADPDKTNDYHHHKTPVEIANHEAVAAHYHLPSVNLGKEVHDRIQHHELDWDRDIKDIHPSEYGQQLYFQTIQHLLQVCLGKQPARTMATIPAAMNKASFEAGYYYDITRAQTDNNWTLDKDWTPTDGLSTREGFVHVPMLTSATPGATLQLPFQGTAAGIAVTAGADAGTITYSIDNGPPQTLDLYTVHSSWLHLPSYYLLAGNLTNGKHVLHITISQQTNTKSKGHACRIVHFLVNGPQLTKSITDFVNPFIGTGAAGSGLSGNTFPGATVPFGMVQLSPDTRDVPDWGTASGYDYNDKTIAGFSHTHLSGTGVAELFDVLLMPITGPTSTEPGDASQPGSGYRSTFSHQQETARPGYYQVKLLQYNINAELTATTHAAFHRYTYPANSNSHVVIDLNHSLNKNSWNTRIIQSQLKLVNARTIEGYRIITGWAKLRKVYFHIEFSRPVTQHLFVDGNTTYYNNAVINGSNVRAILDFDTPANSPLLVKVGLSSVSIANAQQNLQHEIAHWNFDQTTTQAKQLWQQELQKVAVEGTDKQKEIFYTALYHTFLQPNTLSDVNGSFMAANYTQQHTTGTHYSTFSLWDTYRAAHPLYTLLQPQRSAQFVKSMLSQYTTYGYLPVWQLWGQENYCMIGNHAIPVITDAVLKGIPGIDIQQAYEAVKNSSLIAHPNSPFAIWERYGYMPENIQTQSVSITLEMAYDDWCVAQLAKKLGKTADYQRFLHRSQYYQNLYNHQTHFFQSKDDKGNWMAPFDPLKYGSNGGNPFTEGNAWQYYWYVPHDVPQLITLTGGNQAFISKLDSFFTLSHNTEEINNNASGFIGQYAHGNEPSHHVAYLYNYAGQPWKTQYYVQKIMRELYNNGSSGYAGNDDCGEMSAWYVFSALGFYPVNPANGVYAIGSPLLAHAKLQLPGGKTFTIRTHTSSDNDIYIQSATLNGKPYTHTYIRHSDIMQGGTLEFTLGPQPATSWGVLPDDKPIHNSF</sequence>
<dbReference type="Pfam" id="PF13472">
    <property type="entry name" value="Lipase_GDSL_2"/>
    <property type="match status" value="1"/>
</dbReference>
<evidence type="ECO:0000256" key="3">
    <source>
        <dbReference type="ARBA" id="ARBA00022837"/>
    </source>
</evidence>
<comment type="cofactor">
    <cofactor evidence="1">
        <name>Ca(2+)</name>
        <dbReference type="ChEBI" id="CHEBI:29108"/>
    </cofactor>
</comment>
<dbReference type="InterPro" id="IPR008928">
    <property type="entry name" value="6-hairpin_glycosidase_sf"/>
</dbReference>
<dbReference type="InterPro" id="IPR050883">
    <property type="entry name" value="PNGase"/>
</dbReference>
<dbReference type="GO" id="GO:0030246">
    <property type="term" value="F:carbohydrate binding"/>
    <property type="evidence" value="ECO:0007669"/>
    <property type="project" value="InterPro"/>
</dbReference>
<dbReference type="Gene3D" id="1.20.1610.10">
    <property type="entry name" value="alpha-1,2-mannosidases domains"/>
    <property type="match status" value="1"/>
</dbReference>
<evidence type="ECO:0000256" key="5">
    <source>
        <dbReference type="SAM" id="SignalP"/>
    </source>
</evidence>
<dbReference type="PANTHER" id="PTHR12143:SF39">
    <property type="entry name" value="SECRETED PROTEIN"/>
    <property type="match status" value="1"/>
</dbReference>
<organism evidence="9 10">
    <name type="scientific">Filimonas lacunae</name>
    <dbReference type="NCBI Taxonomy" id="477680"/>
    <lineage>
        <taxon>Bacteria</taxon>
        <taxon>Pseudomonadati</taxon>
        <taxon>Bacteroidota</taxon>
        <taxon>Chitinophagia</taxon>
        <taxon>Chitinophagales</taxon>
        <taxon>Chitinophagaceae</taxon>
        <taxon>Filimonas</taxon>
    </lineage>
</organism>
<feature type="region of interest" description="Disordered" evidence="4">
    <location>
        <begin position="485"/>
        <end position="504"/>
    </location>
</feature>
<keyword evidence="5" id="KW-0732">Signal</keyword>
<feature type="domain" description="SGNH hydrolase-type esterase" evidence="7">
    <location>
        <begin position="53"/>
        <end position="222"/>
    </location>
</feature>
<dbReference type="NCBIfam" id="TIGR01180">
    <property type="entry name" value="aman2_put"/>
    <property type="match status" value="1"/>
</dbReference>
<dbReference type="Gene3D" id="2.60.120.260">
    <property type="entry name" value="Galactose-binding domain-like"/>
    <property type="match status" value="1"/>
</dbReference>
<dbReference type="SUPFAM" id="SSF52266">
    <property type="entry name" value="SGNH hydrolase"/>
    <property type="match status" value="1"/>
</dbReference>
<evidence type="ECO:0000313" key="10">
    <source>
        <dbReference type="Proteomes" id="UP000186917"/>
    </source>
</evidence>
<evidence type="ECO:0000256" key="4">
    <source>
        <dbReference type="SAM" id="MobiDB-lite"/>
    </source>
</evidence>
<evidence type="ECO:0000259" key="6">
    <source>
        <dbReference type="Pfam" id="PF07971"/>
    </source>
</evidence>
<evidence type="ECO:0000259" key="8">
    <source>
        <dbReference type="Pfam" id="PF17678"/>
    </source>
</evidence>
<dbReference type="GO" id="GO:0005829">
    <property type="term" value="C:cytosol"/>
    <property type="evidence" value="ECO:0007669"/>
    <property type="project" value="TreeGrafter"/>
</dbReference>
<dbReference type="FunFam" id="1.20.1050.60:FF:000001">
    <property type="entry name" value="Putative alpha-1,2-mannosidase"/>
    <property type="match status" value="1"/>
</dbReference>
<dbReference type="RefSeq" id="WP_084206211.1">
    <property type="nucleotide sequence ID" value="NZ_AP017422.1"/>
</dbReference>
<dbReference type="Pfam" id="PF07971">
    <property type="entry name" value="Glyco_hydro_92"/>
    <property type="match status" value="1"/>
</dbReference>
<keyword evidence="3" id="KW-0106">Calcium</keyword>
<gene>
    <name evidence="9" type="ORF">SAMN05421788_103288</name>
</gene>
<keyword evidence="10" id="KW-1185">Reference proteome</keyword>
<protein>
    <submittedName>
        <fullName evidence="9">Alpha-1,2-mannosidase, putative</fullName>
    </submittedName>
</protein>
<dbReference type="KEGG" id="fln:FLA_3974"/>
<reference evidence="10" key="1">
    <citation type="submission" date="2017-01" db="EMBL/GenBank/DDBJ databases">
        <authorList>
            <person name="Varghese N."/>
            <person name="Submissions S."/>
        </authorList>
    </citation>
    <scope>NUCLEOTIDE SEQUENCE [LARGE SCALE GENOMIC DNA]</scope>
    <source>
        <strain evidence="10">DSM 21054</strain>
    </source>
</reference>
<dbReference type="InterPro" id="IPR036514">
    <property type="entry name" value="SGNH_hydro_sf"/>
</dbReference>